<organism evidence="2 3">
    <name type="scientific">Thermus thermophilus (strain SG0.5JP17-16)</name>
    <dbReference type="NCBI Taxonomy" id="762633"/>
    <lineage>
        <taxon>Bacteria</taxon>
        <taxon>Thermotogati</taxon>
        <taxon>Deinococcota</taxon>
        <taxon>Deinococci</taxon>
        <taxon>Thermales</taxon>
        <taxon>Thermaceae</taxon>
        <taxon>Thermus</taxon>
    </lineage>
</organism>
<dbReference type="EMBL" id="CP002777">
    <property type="protein sequence ID" value="AEG32811.1"/>
    <property type="molecule type" value="Genomic_DNA"/>
</dbReference>
<evidence type="ECO:0000259" key="1">
    <source>
        <dbReference type="Pfam" id="PF01882"/>
    </source>
</evidence>
<dbReference type="AlphaFoldDB" id="F6DDQ9"/>
<dbReference type="Pfam" id="PF01882">
    <property type="entry name" value="DUF58"/>
    <property type="match status" value="1"/>
</dbReference>
<accession>F6DDQ9</accession>
<dbReference type="PATRIC" id="fig|762633.3.peg.383"/>
<dbReference type="InterPro" id="IPR002881">
    <property type="entry name" value="DUF58"/>
</dbReference>
<name>F6DDQ9_THETG</name>
<evidence type="ECO:0000313" key="2">
    <source>
        <dbReference type="EMBL" id="AEG32811.1"/>
    </source>
</evidence>
<dbReference type="PANTHER" id="PTHR33608">
    <property type="entry name" value="BLL2464 PROTEIN"/>
    <property type="match status" value="1"/>
</dbReference>
<gene>
    <name evidence="2" type="ordered locus">Ththe16_0381</name>
</gene>
<dbReference type="KEGG" id="tts:Ththe16_0381"/>
<proteinExistence type="predicted"/>
<evidence type="ECO:0000313" key="3">
    <source>
        <dbReference type="Proteomes" id="UP000009233"/>
    </source>
</evidence>
<dbReference type="HOGENOM" id="CLU_105890_0_0_0"/>
<dbReference type="PANTHER" id="PTHR33608:SF6">
    <property type="entry name" value="BLL2464 PROTEIN"/>
    <property type="match status" value="1"/>
</dbReference>
<dbReference type="Proteomes" id="UP000009233">
    <property type="component" value="Chromosome"/>
</dbReference>
<protein>
    <recommendedName>
        <fullName evidence="1">DUF58 domain-containing protein</fullName>
    </recommendedName>
</protein>
<sequence>MGLARYRIATKPYLPYPGERLARRKGLGGEFYELRPYAPGDEVRRVHWRAYAKTGRLFTRLETAPERARFRIYLDQSPSMRLHGKLPYAQEVVALLLRIARQEDPLARLEGGSPEELRPGKGVLVLVTDGLDPLPWPRLLPRRVVLVQVLSPLELDPPPTEALLKDVETGETLPVGREEAEAYKEALAAHLKALRLLALLRGRYALLRVGEPPLPALLRQGVLELL</sequence>
<reference evidence="2 3" key="1">
    <citation type="submission" date="2011-05" db="EMBL/GenBank/DDBJ databases">
        <title>Complete sequence of chromosome of Thermus thermophilus SG0.5JP17-16.</title>
        <authorList>
            <consortium name="US DOE Joint Genome Institute"/>
            <person name="Lucas S."/>
            <person name="Han J."/>
            <person name="Lapidus A."/>
            <person name="Cheng J.-F."/>
            <person name="Goodwin L."/>
            <person name="Pitluck S."/>
            <person name="Peters L."/>
            <person name="Mikhailova N."/>
            <person name="Teshima H."/>
            <person name="Han C."/>
            <person name="Tapia R."/>
            <person name="Land M."/>
            <person name="Hauser L."/>
            <person name="Kyrpides N."/>
            <person name="Ivanova N."/>
            <person name="Pagani I."/>
            <person name="Allgaier M."/>
            <person name="Hugenholtz P."/>
            <person name="Singer S."/>
            <person name="Gladden J."/>
            <person name="Woyke T."/>
        </authorList>
    </citation>
    <scope>NUCLEOTIDE SEQUENCE [LARGE SCALE GENOMIC DNA]</scope>
    <source>
        <strain evidence="2 3">SG0.5JP17-16</strain>
    </source>
</reference>
<feature type="domain" description="DUF58" evidence="1">
    <location>
        <begin position="33"/>
        <end position="83"/>
    </location>
</feature>